<dbReference type="EMBL" id="AJ786382">
    <property type="protein sequence ID" value="CAH10172.1"/>
    <property type="molecule type" value="Genomic_DNA"/>
</dbReference>
<accession>Q4R0L1</accession>
<evidence type="ECO:0000313" key="2">
    <source>
        <dbReference type="EMBL" id="CAH10172.1"/>
    </source>
</evidence>
<feature type="compositionally biased region" description="Basic and acidic residues" evidence="1">
    <location>
        <begin position="1"/>
        <end position="13"/>
    </location>
</feature>
<feature type="compositionally biased region" description="Basic residues" evidence="1">
    <location>
        <begin position="205"/>
        <end position="216"/>
    </location>
</feature>
<dbReference type="AlphaFoldDB" id="Q4R0L1"/>
<feature type="compositionally biased region" description="Basic residues" evidence="1">
    <location>
        <begin position="45"/>
        <end position="54"/>
    </location>
</feature>
<name>Q4R0L1_STRCX</name>
<organism evidence="2">
    <name type="scientific">Streptomyces chartreusis</name>
    <dbReference type="NCBI Taxonomy" id="1969"/>
    <lineage>
        <taxon>Bacteria</taxon>
        <taxon>Bacillati</taxon>
        <taxon>Actinomycetota</taxon>
        <taxon>Actinomycetes</taxon>
        <taxon>Kitasatosporales</taxon>
        <taxon>Streptomycetaceae</taxon>
        <taxon>Streptomyces</taxon>
    </lineage>
</organism>
<protein>
    <submittedName>
        <fullName evidence="2">ChaX protein</fullName>
    </submittedName>
</protein>
<feature type="region of interest" description="Disordered" evidence="1">
    <location>
        <begin position="1"/>
        <end position="262"/>
    </location>
</feature>
<reference evidence="2" key="1">
    <citation type="journal article" date="2005" name="Chem. Biol.">
        <title>Biosynthesis of the antitumor agent chartreusin involves the oxidative rearrangement of an anthracyclic polyketide.</title>
        <authorList>
            <person name="Xu Z."/>
            <person name="Jakobi K."/>
            <person name="Welzel K."/>
            <person name="Hertweck C."/>
        </authorList>
    </citation>
    <scope>NUCLEOTIDE SEQUENCE</scope>
    <source>
        <strain evidence="2">HKI-249</strain>
    </source>
</reference>
<proteinExistence type="predicted"/>
<gene>
    <name evidence="2" type="primary">chaX</name>
</gene>
<feature type="compositionally biased region" description="Basic and acidic residues" evidence="1">
    <location>
        <begin position="178"/>
        <end position="195"/>
    </location>
</feature>
<sequence>MEVGRYDVSGDRRVRTRRQRGDTAIGGGGARSAGDDPYPGADPRPRRRRGRRRRPDPAGQPGRGVAGDRADVSVPGAGDGVRSRRTGGAGRRAPHRGAVVQLGARRDHPQRGPPPGSGTRRRGQRRRVDLRTARRVRQQPAVEVGALDPRRGRGPCSVSRGPARADPREGRGGGGGRGPDDGRSRRRPLRADRTRTAGPAGAGRPYRRGHGHRHPLRGGDPAGPRGRRMIRFMPRTGGSKRSLGLFRPSRGTNPARPPLPHG</sequence>
<evidence type="ECO:0000256" key="1">
    <source>
        <dbReference type="SAM" id="MobiDB-lite"/>
    </source>
</evidence>